<dbReference type="InterPro" id="IPR018391">
    <property type="entry name" value="PQQ_b-propeller_rpt"/>
</dbReference>
<dbReference type="PANTHER" id="PTHR34677">
    <property type="match status" value="1"/>
</dbReference>
<organism evidence="4 5">
    <name type="scientific">Comamonas thiooxydans</name>
    <dbReference type="NCBI Taxonomy" id="363952"/>
    <lineage>
        <taxon>Bacteria</taxon>
        <taxon>Pseudomonadati</taxon>
        <taxon>Pseudomonadota</taxon>
        <taxon>Betaproteobacteria</taxon>
        <taxon>Burkholderiales</taxon>
        <taxon>Comamonadaceae</taxon>
        <taxon>Comamonas</taxon>
    </lineage>
</organism>
<dbReference type="InterPro" id="IPR012332">
    <property type="entry name" value="Autotransporter_pectin_lyase_C"/>
</dbReference>
<feature type="domain" description="Bacterial Ig-like" evidence="3">
    <location>
        <begin position="3086"/>
        <end position="3188"/>
    </location>
</feature>
<dbReference type="GO" id="GO:0016787">
    <property type="term" value="F:hydrolase activity"/>
    <property type="evidence" value="ECO:0007669"/>
    <property type="project" value="UniProtKB-KW"/>
</dbReference>
<evidence type="ECO:0000256" key="1">
    <source>
        <dbReference type="ARBA" id="ARBA00022729"/>
    </source>
</evidence>
<dbReference type="InterPro" id="IPR011050">
    <property type="entry name" value="Pectin_lyase_fold/virulence"/>
</dbReference>
<feature type="domain" description="Bacterial Ig-like" evidence="3">
    <location>
        <begin position="2679"/>
        <end position="2779"/>
    </location>
</feature>
<dbReference type="PANTHER" id="PTHR34677:SF3">
    <property type="entry name" value="BACTERIAL IG-LIKE DOMAIN-CONTAINING PROTEIN"/>
    <property type="match status" value="1"/>
</dbReference>
<dbReference type="SUPFAM" id="SSF51126">
    <property type="entry name" value="Pectin lyase-like"/>
    <property type="match status" value="3"/>
</dbReference>
<feature type="domain" description="Bacterial Ig-like" evidence="3">
    <location>
        <begin position="3290"/>
        <end position="3391"/>
    </location>
</feature>
<protein>
    <submittedName>
        <fullName evidence="4">Glycosyl hydrolase</fullName>
    </submittedName>
</protein>
<dbReference type="Proteomes" id="UP000029567">
    <property type="component" value="Unassembled WGS sequence"/>
</dbReference>
<proteinExistence type="predicted"/>
<dbReference type="InterPro" id="IPR013425">
    <property type="entry name" value="Autotrns_rpt"/>
</dbReference>
<name>A0A0E3BUQ7_9BURK</name>
<comment type="caution">
    <text evidence="4">The sequence shown here is derived from an EMBL/GenBank/DDBJ whole genome shotgun (WGS) entry which is preliminary data.</text>
</comment>
<feature type="domain" description="Bacterial Ig-like" evidence="3">
    <location>
        <begin position="3392"/>
        <end position="3493"/>
    </location>
</feature>
<feature type="domain" description="Bacterial Ig-like" evidence="3">
    <location>
        <begin position="2578"/>
        <end position="2677"/>
    </location>
</feature>
<dbReference type="SMART" id="SM00710">
    <property type="entry name" value="PbH1"/>
    <property type="match status" value="11"/>
</dbReference>
<dbReference type="EMBL" id="AWTN01000148">
    <property type="protein sequence ID" value="KGG82880.1"/>
    <property type="molecule type" value="Genomic_DNA"/>
</dbReference>
<keyword evidence="4" id="KW-0378">Hydrolase</keyword>
<gene>
    <name evidence="4" type="ORF">P245_25865</name>
</gene>
<feature type="domain" description="Bacterial Ig-like" evidence="3">
    <location>
        <begin position="2780"/>
        <end position="2880"/>
    </location>
</feature>
<feature type="domain" description="DUF4347" evidence="2">
    <location>
        <begin position="86"/>
        <end position="238"/>
    </location>
</feature>
<feature type="domain" description="Bacterial Ig-like" evidence="3">
    <location>
        <begin position="2882"/>
        <end position="2983"/>
    </location>
</feature>
<dbReference type="Pfam" id="PF14252">
    <property type="entry name" value="DUF4347"/>
    <property type="match status" value="1"/>
</dbReference>
<sequence>MTAQAVKTDAAQRLQPASAVRPLALEQRFMFDGAAAVDVAHAATDAAAPAAAEHMVDTATALRHALTVEAHRATEASPATTQRQEVVFVDSNIKDYEQLISGLKPGTEVVVLDANKDGLQQIADYLDGRSGIDAIHILSHGDVGKIQLGNDWLDSGDLAARSELLDAIGQSLDQGGDILVYGCRVGDGGAGNDFVKALASATGADVAASDDMTGAAGLGGDWTLEQNLGTVETSALLGLETYNGLLATPADQNFDALPVASQGSNSVNIGGITYFNNDSFAISIVNDGFIANGTDHALGYRSTGPNTSTEVGFKTSDGSEFKLNGFVVDRGLGLDNTFTIRAYRNNVLIDTQVVDVSSGTANFNVSGNSNWEYIDEVRISGTDLDVDIDDINFSDAVLPDTTPPTVTSVSASTPNGTYKTGDVISITVAFNETVTVTGVPQLTLETGSTDRVVSYASGSGTNTLTFNYTVQAGDTSADLDYVSSSALSLNGGTIRDAATNNATLTLASPGAAGSLGANKAIVIDSAPSISNLNGDSVAWAGVGGTVSLDSSANATLADTEMGALNSGNGNWAGASLTVQRPTAVSADTFGFNTSGALFTVSGNALQSGGLTFATFTNTGGVLTIAFTSSGTAATTALINDVAHRVTYRSDTPAGDATVRFTLSDGTSSATADTTVTSDTIYITNTSDTATINVSDGVSFSEAVAIAAADATGSQTLVFSSNFNSAVSLAGSLAINESLTLNADLASGLTISGGNTITLGGGTTLNFTNSTGTVTIAATLGGSGALSKAGAGTLALSSVSNEANMSGGITVTGGTLQVQSDDHLSSGTLTLNGGTLTNGTSAFTIDNAIALGASGGTFNIGGGSGAAQVTLSGVVSGSGSLIKNGQAILELSGNNTYTGATNVTAGTVIASHANAFGTTAGATTVASGATVRLAGALTFAESFSLAGTGKSVSAVNYGALHQISGNSTVSGTVTLTGDADISAASGSTLTVSGLMSGAFALNKTDVGTLILANSGNEASLTAGTTISAGVLSIADDNYLSFGTLTLNGGTLNITGVTTVDNAIALASASTIANSVNATLSGVLSGSGTLTKSGASTLTLSGSNTHSGAVNLSAGGLTLSGGSAIGNSSAMTLSGGTTLTLFNAETIGSLAGTGSVVLHAGLTTGGDNTSTTYAGAISGLFGLTKAGSGTLTLTGNNSYTGATNLSAGGLTLNRVGGALDDNTSVAVASGATLTLTADETIDALSGAGTVALGTSALTIGINGTSSTFSGAITGSGTLTLDGGGTFTLSGTNSGQSWGMQVLSGGTVSIAGDANLGSGTLQLNDGTLSVTSAGTIDNAISLGASAGSISVGSGLAVSLSSAIGGTGALTKTGSGALTLSGSNNYAGTTTVSAGTLSVAGSTASATTVAAGGTLAGTGILGGNVTVQSSGLLSPGNAGAGSLTINGNLQMNAGSVLAVEINGTTAGTQYDQVVVNGAVIVAGATLSATHGYTPGLGDVYTIISNNLADAVTGSFSGLAEGGSLTAGGNSIQLTANYAAGDGNDFTITAPINSMPVVTGLDGDSTPYTAGTTVVLDAGGNAVVSDAEDDLANWSGASLVVQRYTGGSADPSANDLFGFDLSNANFSVSGNAFSGDLQFAGLTFATYNYAGGVLTITFTGSSFPASTALVQDVVRHISYNNATPYGDANIRFALTDSLGGTVNSDVTLTCNTIYVDQSNDDAGGDAADGFSLREALARGAAQGGADTIRVVLADNSTITLGSGVTGGAGDTLDLDGANGLTIGGSTITLGGGFTISNGFTDTATIASTLAGSGSLTKTGAGTLTLASTGNEAGFSGAIAIDGGTLAVGTDDALGSGELQFNGGTFDVTTGGVTVDNNMVFGAGGGSLHADVDWTASGVFSGGGTLSKTGIFGTLALSGTSQHTGTTVLGEGILAVGSDSNLGSGLVSVYGGTFSVTSNGQTIDNAFDITSRSGAIELGFGIEATLSGLITGSGDFFKSGSGTLKLINIGNSASNWTFGQINGTTVVTSADQIGGGILKLAGGTLAVNSNSTFTLNRTTQVLSTVTLDATGSGTGVVISLGGLTSGSGAFNLNAGDSQIYLSNASGLSGNLTLSSSGGTGLVAAIGNSTLGSGTINLTAGATLGVAGSGRTFSNDIVLLGDATLRTGSPATGDDDITFSGVISESGGARNLTVNAYSVGGNHTDVVLAGNNTYTGTTTLVAGTLSVASDANLGGGDLILAGGTLAVGGATTIDNNVIMSGGATIQADAATTLSGVISGGGTLTKSGSATLTLTGAETHTGATTVSAGTLAVNGSTASATTVSNGGTLAGTGALGAVTVLSGGTLAPGGNAAGILTINGPLSMAAGSTLALQINGLTAGSGYDQVVVNGTVDMSAANLAVTHGYASAEGDAYTIISNDLADSVTGTFSGLAEGGIMAATGNGTALTTSYIGGNGNDVTLTAPIFPRVTGVTSSNGNGQYGIGDVITITVTFDANVSVTGTPQLLLETGATDRPLNYVSGSGSNTLTFSYTVQAGDVAADLDYAATTALTLNGGTIKGAASQDAILTLAAPGAAGSLGANKALVVDGVRPSASISLSDSSLTAGETATVTITFSEAVTGFSLADLTARYGTLSNLSTSDNIHWTATLTPDAGNTSNGNYVSLDNSLYTDASGNTGAGVALSSLYAVDTQRPTATIVVSNNSLNIGGSSLVTITFSEAVTNFGLADMWATNGTLSNLSTSDNITWTATLTPTNGVIHSGNVVTLSNFEVNDLVGNAGTGTTNSNTYSVDTQRPTATIVFAKPNMGIGQMSLVTITFSEAVSDFTNDDLTVSNGTLSAVSSSDGGVTWTATFTPTAGINSASNYVILDNTGVLDGAGNVGSGTTTSNNYGIDGVRPTATVAIDKSSLIIGQTAQVTITFSEAVTSFSNSDLTVSNGTLSAVSSSDGGVTWTATFTPAGNITSASNVITLGNTGYTDTAGNAGTGTSVSSNYAIDTQRPTATIVMSDPNLSAGETSQVTITFSEAVTGFTLGELNAGNGTLSNLSSSDGGVTWTATFTPNANTSSGTNVITLANTGIFDIAGNSGAGTTSSVNYSIDTVRPTATIVVANPALKIGDTSQVTITFSQAVSGFTNADLTVVGGTLSAVSSADGGVTWTATFTPAGDISNAANLITLDNSGVNAASSGNTGTGLTTSNNYVIDTQRPTATIVVAKDQLGIGGSSQVTIIFSEAVTGFSLADLTAGNGTLSNLTTSDNITWTATLTPAVGVNAGNNHVSLDNTGVTDIAGNAGSGTTDSNAYAVDSIRPTATIVINDPTLSAGESTTVTITFSEAVTGLDNNDLSVPNGTLGTLSSSDGGITWTATFTPTSNITDASNLITLDNFGVTDAAGNAGSGTTDSNNYVIDTLRPTATIVVADTSLAVGETSLVTITFSEAVAGFTNADLTIANGTLSAVSSADGGITWTATFTPTANTSDASNLITLDNSGVTDAAGNAGSGTADSNNYVIDTQRPTANIVVNDTALAVGESSTVIITFSEAVTGLDIGDFTVANGSLSNLSSSDGVTWTATLKPTASITDASNVITLNNTGYMDAAGNSGIGTTISNSYAIDTLDPVAPEITLDQATLVNGRQVSPTGLVFISGLETGGSWQYSLDNGVSWLEGRGNSLQLPGLGAFSLWVQQTDVAGNASSVTSLSGVVEPLVPHAVHAPFAFAVSNSSDGLGLAPFQPSEVPEPNADFLHPASMMLGSVSRDTGMPRQDSWSEYGLPQSIAGVNDWMWASLFAPAEPNRSGFDPAPEQFSVASGGSTLDLKPVLLASESPWDIESLQFSFSGKQELPGWVRLDRHSGQLTINAPKDLSTTLVLQIKVSDGKGHESVRTVKVVIGDARATSSAPAGRAGLSEKMANAANQQVGKRMSMYVHG</sequence>
<reference evidence="4 5" key="1">
    <citation type="submission" date="2013-09" db="EMBL/GenBank/DDBJ databases">
        <title>High correlation between genotypes and phenotypes of environmental bacteria Comamonas testosteroni strains.</title>
        <authorList>
            <person name="Liu L."/>
            <person name="Zhu W."/>
            <person name="Xia X."/>
            <person name="Xu B."/>
            <person name="Luo M."/>
            <person name="Wang G."/>
        </authorList>
    </citation>
    <scope>NUCLEOTIDE SEQUENCE [LARGE SCALE GENOMIC DNA]</scope>
    <source>
        <strain evidence="4 5">JL14</strain>
    </source>
</reference>
<keyword evidence="1" id="KW-0732">Signal</keyword>
<evidence type="ECO:0000313" key="5">
    <source>
        <dbReference type="Proteomes" id="UP000029567"/>
    </source>
</evidence>
<dbReference type="Pfam" id="PF19078">
    <property type="entry name" value="Big_12"/>
    <property type="match status" value="10"/>
</dbReference>
<dbReference type="InterPro" id="IPR006626">
    <property type="entry name" value="PbH1"/>
</dbReference>
<accession>A0A0E3BUQ7</accession>
<evidence type="ECO:0000259" key="2">
    <source>
        <dbReference type="Pfam" id="PF14252"/>
    </source>
</evidence>
<feature type="domain" description="Bacterial Ig-like" evidence="3">
    <location>
        <begin position="2984"/>
        <end position="3085"/>
    </location>
</feature>
<feature type="domain" description="Bacterial Ig-like" evidence="3">
    <location>
        <begin position="3494"/>
        <end position="3594"/>
    </location>
</feature>
<feature type="domain" description="Bacterial Ig-like" evidence="3">
    <location>
        <begin position="3189"/>
        <end position="3289"/>
    </location>
</feature>
<dbReference type="InterPro" id="IPR044048">
    <property type="entry name" value="Big_12"/>
</dbReference>
<evidence type="ECO:0000259" key="3">
    <source>
        <dbReference type="Pfam" id="PF19078"/>
    </source>
</evidence>
<dbReference type="InterPro" id="IPR025592">
    <property type="entry name" value="DUF4347"/>
</dbReference>
<dbReference type="Gene3D" id="2.160.20.20">
    <property type="match status" value="3"/>
</dbReference>
<evidence type="ECO:0000313" key="4">
    <source>
        <dbReference type="EMBL" id="KGG82880.1"/>
    </source>
</evidence>
<dbReference type="Pfam" id="PF12951">
    <property type="entry name" value="PATR"/>
    <property type="match status" value="10"/>
</dbReference>
<dbReference type="NCBIfam" id="TIGR02601">
    <property type="entry name" value="autotrns_rpt"/>
    <property type="match status" value="7"/>
</dbReference>
<dbReference type="SMART" id="SM00564">
    <property type="entry name" value="PQQ"/>
    <property type="match status" value="5"/>
</dbReference>